<feature type="domain" description="ABC transporter" evidence="3">
    <location>
        <begin position="1"/>
        <end position="226"/>
    </location>
</feature>
<dbReference type="InterPro" id="IPR003439">
    <property type="entry name" value="ABC_transporter-like_ATP-bd"/>
</dbReference>
<gene>
    <name evidence="4" type="ORF">ACFO5I_12860</name>
</gene>
<evidence type="ECO:0000313" key="5">
    <source>
        <dbReference type="Proteomes" id="UP001595969"/>
    </source>
</evidence>
<dbReference type="GO" id="GO:0005524">
    <property type="term" value="F:ATP binding"/>
    <property type="evidence" value="ECO:0007669"/>
    <property type="project" value="UniProtKB-KW"/>
</dbReference>
<dbReference type="PANTHER" id="PTHR43158">
    <property type="entry name" value="SKFA PEPTIDE EXPORT ATP-BINDING PROTEIN SKFE"/>
    <property type="match status" value="1"/>
</dbReference>
<dbReference type="EMBL" id="JBHSGS010000065">
    <property type="protein sequence ID" value="MFC4720615.1"/>
    <property type="molecule type" value="Genomic_DNA"/>
</dbReference>
<reference evidence="5" key="1">
    <citation type="journal article" date="2019" name="Int. J. Syst. Evol. Microbiol.">
        <title>The Global Catalogue of Microorganisms (GCM) 10K type strain sequencing project: providing services to taxonomists for standard genome sequencing and annotation.</title>
        <authorList>
            <consortium name="The Broad Institute Genomics Platform"/>
            <consortium name="The Broad Institute Genome Sequencing Center for Infectious Disease"/>
            <person name="Wu L."/>
            <person name="Ma J."/>
        </authorList>
    </citation>
    <scope>NUCLEOTIDE SEQUENCE [LARGE SCALE GENOMIC DNA]</scope>
    <source>
        <strain evidence="5">CGMCC 1.19032</strain>
    </source>
</reference>
<name>A0ABV9MZ81_9ENTE</name>
<dbReference type="Gene3D" id="3.40.50.300">
    <property type="entry name" value="P-loop containing nucleotide triphosphate hydrolases"/>
    <property type="match status" value="1"/>
</dbReference>
<organism evidence="4 5">
    <name type="scientific">Enterococcus lemanii</name>
    <dbReference type="NCBI Taxonomy" id="1159752"/>
    <lineage>
        <taxon>Bacteria</taxon>
        <taxon>Bacillati</taxon>
        <taxon>Bacillota</taxon>
        <taxon>Bacilli</taxon>
        <taxon>Lactobacillales</taxon>
        <taxon>Enterococcaceae</taxon>
        <taxon>Enterococcus</taxon>
    </lineage>
</organism>
<comment type="caution">
    <text evidence="4">The sequence shown here is derived from an EMBL/GenBank/DDBJ whole genome shotgun (WGS) entry which is preliminary data.</text>
</comment>
<dbReference type="Pfam" id="PF00005">
    <property type="entry name" value="ABC_tran"/>
    <property type="match status" value="1"/>
</dbReference>
<dbReference type="InterPro" id="IPR003593">
    <property type="entry name" value="AAA+_ATPase"/>
</dbReference>
<sequence length="294" mass="34070">MRVQHLDQMIDQKSILKDLTFSLNKNEIVGLIGRNGSGKTTIFQTIAGQYLLNDGELFIDDVNIAQHPEKRQEIFYINEKENFLLNYSLDKINQFYRAAYPKFNQDLFLDLLKTHQLSKRLIYKRLSKGMQGLFLMILAIASNATYLLLDEPFDGLDVIVRKQVIGLLVENLSQSNRSALIASHNLNELEGIIDRVLVLKDQTIVQDYRLETLREQARKIQFVFKAKKVPEIVKQHSKVIQIQGRVVTALFEQFPEELATEILNYEPILFEELPLTLEDLFEANLSRVKLMEDE</sequence>
<evidence type="ECO:0000259" key="3">
    <source>
        <dbReference type="PROSITE" id="PS50893"/>
    </source>
</evidence>
<evidence type="ECO:0000256" key="2">
    <source>
        <dbReference type="ARBA" id="ARBA00022840"/>
    </source>
</evidence>
<dbReference type="SMART" id="SM00382">
    <property type="entry name" value="AAA"/>
    <property type="match status" value="1"/>
</dbReference>
<dbReference type="PROSITE" id="PS50893">
    <property type="entry name" value="ABC_TRANSPORTER_2"/>
    <property type="match status" value="1"/>
</dbReference>
<evidence type="ECO:0000256" key="1">
    <source>
        <dbReference type="ARBA" id="ARBA00022741"/>
    </source>
</evidence>
<keyword evidence="5" id="KW-1185">Reference proteome</keyword>
<protein>
    <submittedName>
        <fullName evidence="4">ATP-binding cassette domain-containing protein</fullName>
    </submittedName>
</protein>
<dbReference type="InterPro" id="IPR027417">
    <property type="entry name" value="P-loop_NTPase"/>
</dbReference>
<evidence type="ECO:0000313" key="4">
    <source>
        <dbReference type="EMBL" id="MFC4720615.1"/>
    </source>
</evidence>
<keyword evidence="1" id="KW-0547">Nucleotide-binding</keyword>
<keyword evidence="2 4" id="KW-0067">ATP-binding</keyword>
<dbReference type="SUPFAM" id="SSF52540">
    <property type="entry name" value="P-loop containing nucleoside triphosphate hydrolases"/>
    <property type="match status" value="1"/>
</dbReference>
<dbReference type="Proteomes" id="UP001595969">
    <property type="component" value="Unassembled WGS sequence"/>
</dbReference>
<accession>A0ABV9MZ81</accession>
<dbReference type="PANTHER" id="PTHR43158:SF10">
    <property type="entry name" value="ABC TRANSPORTER ATP-BINDING PROTEIN YTRB"/>
    <property type="match status" value="1"/>
</dbReference>
<dbReference type="RefSeq" id="WP_204652905.1">
    <property type="nucleotide sequence ID" value="NZ_JAFBFD010000003.1"/>
</dbReference>
<proteinExistence type="predicted"/>